<dbReference type="PRINTS" id="PR00836">
    <property type="entry name" value="SOMATOTROPIN"/>
</dbReference>
<dbReference type="PANTHER" id="PTHR11417:SF33">
    <property type="entry name" value="PROLACTIN LIKE"/>
    <property type="match status" value="1"/>
</dbReference>
<keyword evidence="5" id="KW-0372">Hormone</keyword>
<dbReference type="GO" id="GO:0031667">
    <property type="term" value="P:response to nutrient levels"/>
    <property type="evidence" value="ECO:0007669"/>
    <property type="project" value="TreeGrafter"/>
</dbReference>
<proteinExistence type="inferred from homology"/>
<comment type="caution">
    <text evidence="8">The sequence shown here is derived from an EMBL/GenBank/DDBJ whole genome shotgun (WGS) entry which is preliminary data.</text>
</comment>
<evidence type="ECO:0008006" key="10">
    <source>
        <dbReference type="Google" id="ProtNLM"/>
    </source>
</evidence>
<dbReference type="AlphaFoldDB" id="A0A9Q1DHM3"/>
<organism evidence="8 9">
    <name type="scientific">Conger conger</name>
    <name type="common">Conger eel</name>
    <name type="synonym">Muraena conger</name>
    <dbReference type="NCBI Taxonomy" id="82655"/>
    <lineage>
        <taxon>Eukaryota</taxon>
        <taxon>Metazoa</taxon>
        <taxon>Chordata</taxon>
        <taxon>Craniata</taxon>
        <taxon>Vertebrata</taxon>
        <taxon>Euteleostomi</taxon>
        <taxon>Actinopterygii</taxon>
        <taxon>Neopterygii</taxon>
        <taxon>Teleostei</taxon>
        <taxon>Anguilliformes</taxon>
        <taxon>Congridae</taxon>
        <taxon>Conger</taxon>
    </lineage>
</organism>
<evidence type="ECO:0000256" key="3">
    <source>
        <dbReference type="ARBA" id="ARBA00022525"/>
    </source>
</evidence>
<dbReference type="Gene3D" id="1.20.1250.10">
    <property type="match status" value="1"/>
</dbReference>
<dbReference type="Pfam" id="PF00103">
    <property type="entry name" value="Hormone_1"/>
    <property type="match status" value="1"/>
</dbReference>
<evidence type="ECO:0000256" key="5">
    <source>
        <dbReference type="RuleBase" id="RU003618"/>
    </source>
</evidence>
<dbReference type="GO" id="GO:0005179">
    <property type="term" value="F:hormone activity"/>
    <property type="evidence" value="ECO:0007669"/>
    <property type="project" value="UniProtKB-KW"/>
</dbReference>
<dbReference type="InterPro" id="IPR001400">
    <property type="entry name" value="Somatotropin/Prolactin"/>
</dbReference>
<keyword evidence="3" id="KW-0964">Secreted</keyword>
<keyword evidence="7" id="KW-0732">Signal</keyword>
<evidence type="ECO:0000256" key="4">
    <source>
        <dbReference type="ARBA" id="ARBA00023157"/>
    </source>
</evidence>
<dbReference type="InterPro" id="IPR018116">
    <property type="entry name" value="Somatotropin_CS"/>
</dbReference>
<keyword evidence="9" id="KW-1185">Reference proteome</keyword>
<dbReference type="GO" id="GO:0005615">
    <property type="term" value="C:extracellular space"/>
    <property type="evidence" value="ECO:0007669"/>
    <property type="project" value="TreeGrafter"/>
</dbReference>
<evidence type="ECO:0000256" key="6">
    <source>
        <dbReference type="SAM" id="MobiDB-lite"/>
    </source>
</evidence>
<name>A0A9Q1DHM3_CONCO</name>
<evidence type="ECO:0000256" key="7">
    <source>
        <dbReference type="SAM" id="SignalP"/>
    </source>
</evidence>
<evidence type="ECO:0000313" key="9">
    <source>
        <dbReference type="Proteomes" id="UP001152803"/>
    </source>
</evidence>
<dbReference type="PROSITE" id="PS00338">
    <property type="entry name" value="SOMATOTROPIN_2"/>
    <property type="match status" value="1"/>
</dbReference>
<accession>A0A9Q1DHM3</accession>
<dbReference type="Proteomes" id="UP001152803">
    <property type="component" value="Unassembled WGS sequence"/>
</dbReference>
<protein>
    <recommendedName>
        <fullName evidence="10">Prolactin</fullName>
    </recommendedName>
</protein>
<dbReference type="InterPro" id="IPR009079">
    <property type="entry name" value="4_helix_cytokine-like_core"/>
</dbReference>
<dbReference type="PANTHER" id="PTHR11417">
    <property type="entry name" value="SOMATOTROPIN,PROLACTIN"/>
    <property type="match status" value="1"/>
</dbReference>
<dbReference type="GO" id="GO:0046427">
    <property type="term" value="P:positive regulation of receptor signaling pathway via JAK-STAT"/>
    <property type="evidence" value="ECO:0007669"/>
    <property type="project" value="TreeGrafter"/>
</dbReference>
<reference evidence="8" key="1">
    <citation type="journal article" date="2023" name="Science">
        <title>Genome structures resolve the early diversification of teleost fishes.</title>
        <authorList>
            <person name="Parey E."/>
            <person name="Louis A."/>
            <person name="Montfort J."/>
            <person name="Bouchez O."/>
            <person name="Roques C."/>
            <person name="Iampietro C."/>
            <person name="Lluch J."/>
            <person name="Castinel A."/>
            <person name="Donnadieu C."/>
            <person name="Desvignes T."/>
            <person name="Floi Bucao C."/>
            <person name="Jouanno E."/>
            <person name="Wen M."/>
            <person name="Mejri S."/>
            <person name="Dirks R."/>
            <person name="Jansen H."/>
            <person name="Henkel C."/>
            <person name="Chen W.J."/>
            <person name="Zahm M."/>
            <person name="Cabau C."/>
            <person name="Klopp C."/>
            <person name="Thompson A.W."/>
            <person name="Robinson-Rechavi M."/>
            <person name="Braasch I."/>
            <person name="Lecointre G."/>
            <person name="Bobe J."/>
            <person name="Postlethwait J.H."/>
            <person name="Berthelot C."/>
            <person name="Roest Crollius H."/>
            <person name="Guiguen Y."/>
        </authorList>
    </citation>
    <scope>NUCLEOTIDE SEQUENCE</scope>
    <source>
        <strain evidence="8">Concon-B</strain>
    </source>
</reference>
<dbReference type="EMBL" id="JAFJMO010000008">
    <property type="protein sequence ID" value="KAJ8269793.1"/>
    <property type="molecule type" value="Genomic_DNA"/>
</dbReference>
<evidence type="ECO:0000256" key="1">
    <source>
        <dbReference type="ARBA" id="ARBA00004613"/>
    </source>
</evidence>
<sequence>MSPDTRHAWGLFLLLLGHDLPAGIGSMPLGAGLGAPGASLGPVCARWGSECQPASLAELFDRVIQHATHIHSLSTDLHSEEQNVFSSRNQIGRAQRRCHTSHILPPAGKENVQSLAREQLTAVILKLLLAWREPLSQFHRNAGNAQASSRARDMSHMVHQLRSGVEKVAERMQLLGMLSGFRGAPPPVGAPHRPSSGRDAPLSDHKLLPCFRRDMDKVHSLLRILKCRIFPEHGC</sequence>
<evidence type="ECO:0000256" key="2">
    <source>
        <dbReference type="ARBA" id="ARBA00008474"/>
    </source>
</evidence>
<feature type="chain" id="PRO_5040232296" description="Prolactin" evidence="7">
    <location>
        <begin position="26"/>
        <end position="235"/>
    </location>
</feature>
<feature type="signal peptide" evidence="7">
    <location>
        <begin position="1"/>
        <end position="25"/>
    </location>
</feature>
<dbReference type="OrthoDB" id="9946219at2759"/>
<gene>
    <name evidence="8" type="ORF">COCON_G00124000</name>
</gene>
<feature type="region of interest" description="Disordered" evidence="6">
    <location>
        <begin position="184"/>
        <end position="203"/>
    </location>
</feature>
<evidence type="ECO:0000313" key="8">
    <source>
        <dbReference type="EMBL" id="KAJ8269793.1"/>
    </source>
</evidence>
<dbReference type="SUPFAM" id="SSF47266">
    <property type="entry name" value="4-helical cytokines"/>
    <property type="match status" value="1"/>
</dbReference>
<comment type="subcellular location">
    <subcellularLocation>
        <location evidence="1 5">Secreted</location>
    </subcellularLocation>
</comment>
<comment type="similarity">
    <text evidence="2 5">Belongs to the somatotropin/prolactin family.</text>
</comment>
<keyword evidence="4" id="KW-1015">Disulfide bond</keyword>